<gene>
    <name evidence="1" type="primary">CUL4A_5</name>
    <name evidence="1" type="ORF">DSO57_1025437</name>
</gene>
<dbReference type="EC" id="2.1.1.37" evidence="1"/>
<proteinExistence type="predicted"/>
<protein>
    <submittedName>
        <fullName evidence="1">Cullin-4A</fullName>
        <ecNumber evidence="1">2.1.1.37</ecNumber>
    </submittedName>
</protein>
<organism evidence="1 2">
    <name type="scientific">Entomophthora muscae</name>
    <dbReference type="NCBI Taxonomy" id="34485"/>
    <lineage>
        <taxon>Eukaryota</taxon>
        <taxon>Fungi</taxon>
        <taxon>Fungi incertae sedis</taxon>
        <taxon>Zoopagomycota</taxon>
        <taxon>Entomophthoromycotina</taxon>
        <taxon>Entomophthoromycetes</taxon>
        <taxon>Entomophthorales</taxon>
        <taxon>Entomophthoraceae</taxon>
        <taxon>Entomophthora</taxon>
    </lineage>
</organism>
<keyword evidence="1" id="KW-0808">Transferase</keyword>
<keyword evidence="1" id="KW-0489">Methyltransferase</keyword>
<evidence type="ECO:0000313" key="2">
    <source>
        <dbReference type="Proteomes" id="UP001165960"/>
    </source>
</evidence>
<accession>A0ACC2SRH1</accession>
<evidence type="ECO:0000313" key="1">
    <source>
        <dbReference type="EMBL" id="KAJ9064910.1"/>
    </source>
</evidence>
<name>A0ACC2SRH1_9FUNG</name>
<sequence length="751" mass="87374">MESHDPILALKAKVEKNLSDISHSHGFKSRKLVLMNFTEIPPLPEDFKEVEWGKLEAAVKTIFSKIPCRHSLQELYKSCESLCILGHGSFMHEQLHQIFDLHVIQLLENLRRTYTASLDFVVQVQTHWVEFIHQMSLIRSIFTYMDRAYALPTEGVTSIWDMGLNLFRCHVLEAPDVRKQTMEIILDRIGREREGELVDRKLIQSLLRMIHDLGLYDKEFEVQLLTQVEVFYRSQASTLLPKMNLEQHVTHVEQQISQEESRIQSYLARTTGRPLLDVVYTELIVTPAPSFPAKGFTDALYRTPDVPLLGRLYNLFEKAEALPLFNTMFYEEILILGKELIKDPGQDRDMIQNITNYRETLLKLVQTSFNNTVEIQRMQTRAFEVFMASRGSMPAKLLAKSIDLVLRTGNTRMTDAELDNKLDQMFQLFRFIQGKDVFEAFYKQSLAKRLLLSRSASYDSERVMISKLKRQLGTEYTDKLEGMFRDMELSDELTKQYNDKRLTPLSFDLTVNVLTQAYWPTYSPALVQLPGEMEKALVDFYSFYNNRHSGRRLFWQPGLSKCSVIATYAEKAKEFVASLYQAMVLLLFNDTDQLTLRAIREATGLDSELLKPTLLSMSTTKVNILIRQSSKGTATQEEKLNEDEVYRYNPMFRHTNVRIKINALQLKETVRGDNKIQEMVIHNRMFLIDALVVRLLKTKQRMKHLEVMTEALRLLNFPVDPQDVKARIDNLMEREFIERDEHDPEVIIYVA</sequence>
<dbReference type="EMBL" id="QTSX02004403">
    <property type="protein sequence ID" value="KAJ9064910.1"/>
    <property type="molecule type" value="Genomic_DNA"/>
</dbReference>
<comment type="caution">
    <text evidence="1">The sequence shown here is derived from an EMBL/GenBank/DDBJ whole genome shotgun (WGS) entry which is preliminary data.</text>
</comment>
<reference evidence="1" key="1">
    <citation type="submission" date="2022-04" db="EMBL/GenBank/DDBJ databases">
        <title>Genome of the entomopathogenic fungus Entomophthora muscae.</title>
        <authorList>
            <person name="Elya C."/>
            <person name="Lovett B.R."/>
            <person name="Lee E."/>
            <person name="Macias A.M."/>
            <person name="Hajek A.E."/>
            <person name="De Bivort B.L."/>
            <person name="Kasson M.T."/>
            <person name="De Fine Licht H.H."/>
            <person name="Stajich J.E."/>
        </authorList>
    </citation>
    <scope>NUCLEOTIDE SEQUENCE</scope>
    <source>
        <strain evidence="1">Berkeley</strain>
    </source>
</reference>
<keyword evidence="2" id="KW-1185">Reference proteome</keyword>
<dbReference type="Proteomes" id="UP001165960">
    <property type="component" value="Unassembled WGS sequence"/>
</dbReference>